<dbReference type="AlphaFoldDB" id="W8VR71"/>
<reference evidence="1 2" key="1">
    <citation type="journal article" date="2014" name="Proc. Natl. Acad. Sci. U.S.A.">
        <title>Functional characterization of flavobacteria rhodopsins reveals a unique class of light-driven chloride pump in bacteria.</title>
        <authorList>
            <person name="Yoshizawa S."/>
            <person name="Kumagai Y."/>
            <person name="Kim H."/>
            <person name="Ogura Y."/>
            <person name="Hayashi T."/>
            <person name="Iwasaki W."/>
            <person name="DeLong E.F."/>
            <person name="Kogure K."/>
        </authorList>
    </citation>
    <scope>NUCLEOTIDE SEQUENCE [LARGE SCALE GENOMIC DNA]</scope>
    <source>
        <strain evidence="1 2">S1-08</strain>
    </source>
</reference>
<dbReference type="HOGENOM" id="CLU_3254854_0_0_10"/>
<dbReference type="EMBL" id="AP014548">
    <property type="protein sequence ID" value="BAO56114.1"/>
    <property type="molecule type" value="Genomic_DNA"/>
</dbReference>
<protein>
    <submittedName>
        <fullName evidence="1">Uncharacterized protein</fullName>
    </submittedName>
</protein>
<evidence type="ECO:0000313" key="1">
    <source>
        <dbReference type="EMBL" id="BAO56114.1"/>
    </source>
</evidence>
<evidence type="ECO:0000313" key="2">
    <source>
        <dbReference type="Proteomes" id="UP000031760"/>
    </source>
</evidence>
<accession>W8VR71</accession>
<name>W8VR71_9FLAO</name>
<proteinExistence type="predicted"/>
<dbReference type="KEGG" id="nmf:NMS_2105"/>
<organism evidence="1 2">
    <name type="scientific">Nonlabens marinus S1-08</name>
    <dbReference type="NCBI Taxonomy" id="1454201"/>
    <lineage>
        <taxon>Bacteria</taxon>
        <taxon>Pseudomonadati</taxon>
        <taxon>Bacteroidota</taxon>
        <taxon>Flavobacteriia</taxon>
        <taxon>Flavobacteriales</taxon>
        <taxon>Flavobacteriaceae</taxon>
        <taxon>Nonlabens</taxon>
    </lineage>
</organism>
<keyword evidence="2" id="KW-1185">Reference proteome</keyword>
<gene>
    <name evidence="1" type="ORF">NMS_2105</name>
</gene>
<sequence length="42" mass="4557">MNEISFQGAQTVFQTTLVDDVRGVWIESGGEVCHGGMFVIVV</sequence>
<dbReference type="Proteomes" id="UP000031760">
    <property type="component" value="Chromosome"/>
</dbReference>